<evidence type="ECO:0000256" key="3">
    <source>
        <dbReference type="ARBA" id="ARBA00004141"/>
    </source>
</evidence>
<evidence type="ECO:0000313" key="8">
    <source>
        <dbReference type="Proteomes" id="UP000285478"/>
    </source>
</evidence>
<keyword evidence="4 6" id="KW-0812">Transmembrane</keyword>
<evidence type="ECO:0000313" key="7">
    <source>
        <dbReference type="EMBL" id="QAB16201.1"/>
    </source>
</evidence>
<dbReference type="GO" id="GO:0016020">
    <property type="term" value="C:membrane"/>
    <property type="evidence" value="ECO:0007669"/>
    <property type="project" value="UniProtKB-SubCell"/>
</dbReference>
<feature type="transmembrane region" description="Helical" evidence="6">
    <location>
        <begin position="78"/>
        <end position="100"/>
    </location>
</feature>
<comment type="cofactor">
    <cofactor evidence="1">
        <name>heme</name>
        <dbReference type="ChEBI" id="CHEBI:30413"/>
    </cofactor>
</comment>
<evidence type="ECO:0000256" key="6">
    <source>
        <dbReference type="SAM" id="Phobius"/>
    </source>
</evidence>
<dbReference type="KEGG" id="htr:EPV75_11270"/>
<keyword evidence="6" id="KW-0472">Membrane</keyword>
<comment type="function">
    <text evidence="2">Membrane-anchoring subunit of succinate dehydrogenase (SDH).</text>
</comment>
<dbReference type="NCBIfam" id="TIGR02968">
    <property type="entry name" value="succ_dehyd_anc"/>
    <property type="match status" value="1"/>
</dbReference>
<evidence type="ECO:0000256" key="5">
    <source>
        <dbReference type="ARBA" id="ARBA00022989"/>
    </source>
</evidence>
<sequence length="143" mass="16005">MAKPAAKRAAIRPAVIGVVCRWGGGGFCGSLVMNVLSGLRAHVWQRFSAWYLMVYFPLAALYWWQAPTESVAQLQAAMSHWLFLWPSLLAFGLLMVHAWVGLRDVLLDYLPRRALQAGLWLWALVWLLVLADGVFLAVQLVAN</sequence>
<dbReference type="EMBL" id="CP035033">
    <property type="protein sequence ID" value="QAB16201.1"/>
    <property type="molecule type" value="Genomic_DNA"/>
</dbReference>
<comment type="subcellular location">
    <subcellularLocation>
        <location evidence="3">Membrane</location>
        <topology evidence="3">Multi-pass membrane protein</topology>
    </subcellularLocation>
</comment>
<dbReference type="Gene3D" id="1.20.1300.10">
    <property type="entry name" value="Fumarate reductase/succinate dehydrogenase, transmembrane subunit"/>
    <property type="match status" value="1"/>
</dbReference>
<evidence type="ECO:0000256" key="1">
    <source>
        <dbReference type="ARBA" id="ARBA00001971"/>
    </source>
</evidence>
<evidence type="ECO:0000256" key="2">
    <source>
        <dbReference type="ARBA" id="ARBA00004050"/>
    </source>
</evidence>
<keyword evidence="5 6" id="KW-1133">Transmembrane helix</keyword>
<dbReference type="Proteomes" id="UP000285478">
    <property type="component" value="Chromosome"/>
</dbReference>
<dbReference type="UniPathway" id="UPA00223"/>
<organism evidence="7 8">
    <name type="scientific">Hydrogenovibrio thermophilus</name>
    <dbReference type="NCBI Taxonomy" id="265883"/>
    <lineage>
        <taxon>Bacteria</taxon>
        <taxon>Pseudomonadati</taxon>
        <taxon>Pseudomonadota</taxon>
        <taxon>Gammaproteobacteria</taxon>
        <taxon>Thiotrichales</taxon>
        <taxon>Piscirickettsiaceae</taxon>
        <taxon>Hydrogenovibrio</taxon>
    </lineage>
</organism>
<dbReference type="GO" id="GO:0020037">
    <property type="term" value="F:heme binding"/>
    <property type="evidence" value="ECO:0007669"/>
    <property type="project" value="InterPro"/>
</dbReference>
<reference evidence="7 8" key="1">
    <citation type="journal article" date="2018" name="Environ. Microbiol.">
        <title>Genomes of ubiquitous marine and hypersaline Hydrogenovibrio, Thiomicrorhabdus and Thiomicrospira spp. encode a diversity of mechanisms to sustain chemolithoautotrophy in heterogeneous environments.</title>
        <authorList>
            <person name="Scott K.M."/>
            <person name="Williams J."/>
            <person name="Porter C.M.B."/>
            <person name="Russel S."/>
            <person name="Harmer T.L."/>
            <person name="Paul J.H."/>
            <person name="Antonen K.M."/>
            <person name="Bridges M.K."/>
            <person name="Camper G.J."/>
            <person name="Campla C.K."/>
            <person name="Casella L.G."/>
            <person name="Chase E."/>
            <person name="Conrad J.W."/>
            <person name="Cruz M.C."/>
            <person name="Dunlap D.S."/>
            <person name="Duran L."/>
            <person name="Fahsbender E.M."/>
            <person name="Goldsmith D.B."/>
            <person name="Keeley R.F."/>
            <person name="Kondoff M.R."/>
            <person name="Kussy B.I."/>
            <person name="Lane M.K."/>
            <person name="Lawler S."/>
            <person name="Leigh B.A."/>
            <person name="Lewis C."/>
            <person name="Lostal L.M."/>
            <person name="Marking D."/>
            <person name="Mancera P.A."/>
            <person name="McClenthan E.C."/>
            <person name="McIntyre E.A."/>
            <person name="Mine J.A."/>
            <person name="Modi S."/>
            <person name="Moore B.D."/>
            <person name="Morgan W.A."/>
            <person name="Nelson K.M."/>
            <person name="Nguyen K.N."/>
            <person name="Ogburn N."/>
            <person name="Parrino D.G."/>
            <person name="Pedapudi A.D."/>
            <person name="Pelham R.P."/>
            <person name="Preece A.M."/>
            <person name="Rampersad E.A."/>
            <person name="Richardson J.C."/>
            <person name="Rodgers C.M."/>
            <person name="Schaffer B.L."/>
            <person name="Sheridan N.E."/>
            <person name="Solone M.R."/>
            <person name="Staley Z.R."/>
            <person name="Tabuchi M."/>
            <person name="Waide R.J."/>
            <person name="Wanjugi P.W."/>
            <person name="Young S."/>
            <person name="Clum A."/>
            <person name="Daum C."/>
            <person name="Huntemann M."/>
            <person name="Ivanova N."/>
            <person name="Kyrpides N."/>
            <person name="Mikhailova N."/>
            <person name="Palaniappan K."/>
            <person name="Pillay M."/>
            <person name="Reddy T.B.K."/>
            <person name="Shapiro N."/>
            <person name="Stamatis D."/>
            <person name="Varghese N."/>
            <person name="Woyke T."/>
            <person name="Boden R."/>
            <person name="Freyermuth S.K."/>
            <person name="Kerfeld C.A."/>
        </authorList>
    </citation>
    <scope>NUCLEOTIDE SEQUENCE [LARGE SCALE GENOMIC DNA]</scope>
    <source>
        <strain evidence="7 8">JR-2</strain>
    </source>
</reference>
<accession>A0A410H5K5</accession>
<protein>
    <submittedName>
        <fullName evidence="7">Succinate dehydrogenase, hydrophobic membrane anchor protein</fullName>
    </submittedName>
</protein>
<proteinExistence type="predicted"/>
<dbReference type="SUPFAM" id="SSF81343">
    <property type="entry name" value="Fumarate reductase respiratory complex transmembrane subunits"/>
    <property type="match status" value="1"/>
</dbReference>
<dbReference type="InterPro" id="IPR014312">
    <property type="entry name" value="Succ_DH_anchor"/>
</dbReference>
<dbReference type="InterPro" id="IPR034804">
    <property type="entry name" value="SQR/QFR_C/D"/>
</dbReference>
<name>A0A410H5K5_9GAMM</name>
<keyword evidence="8" id="KW-1185">Reference proteome</keyword>
<feature type="transmembrane region" description="Helical" evidence="6">
    <location>
        <begin position="120"/>
        <end position="142"/>
    </location>
</feature>
<evidence type="ECO:0000256" key="4">
    <source>
        <dbReference type="ARBA" id="ARBA00022692"/>
    </source>
</evidence>
<dbReference type="GO" id="GO:0006099">
    <property type="term" value="P:tricarboxylic acid cycle"/>
    <property type="evidence" value="ECO:0007669"/>
    <property type="project" value="UniProtKB-UniPathway"/>
</dbReference>
<feature type="transmembrane region" description="Helical" evidence="6">
    <location>
        <begin position="48"/>
        <end position="66"/>
    </location>
</feature>
<gene>
    <name evidence="7" type="primary">sdhD</name>
    <name evidence="7" type="ORF">EPV75_11270</name>
</gene>
<dbReference type="AlphaFoldDB" id="A0A410H5K5"/>